<reference evidence="2 3" key="1">
    <citation type="journal article" date="2019" name="Int. J. Syst. Evol. Microbiol.">
        <title>The Global Catalogue of Microorganisms (GCM) 10K type strain sequencing project: providing services to taxonomists for standard genome sequencing and annotation.</title>
        <authorList>
            <consortium name="The Broad Institute Genomics Platform"/>
            <consortium name="The Broad Institute Genome Sequencing Center for Infectious Disease"/>
            <person name="Wu L."/>
            <person name="Ma J."/>
        </authorList>
    </citation>
    <scope>NUCLEOTIDE SEQUENCE [LARGE SCALE GENOMIC DNA]</scope>
    <source>
        <strain evidence="2 3">JCM 9650</strain>
    </source>
</reference>
<proteinExistence type="predicted"/>
<organism evidence="2 3">
    <name type="scientific">Streptomyces erythrogriseus</name>
    <dbReference type="NCBI Taxonomy" id="284027"/>
    <lineage>
        <taxon>Bacteria</taxon>
        <taxon>Bacillati</taxon>
        <taxon>Actinomycetota</taxon>
        <taxon>Actinomycetes</taxon>
        <taxon>Kitasatosporales</taxon>
        <taxon>Streptomycetaceae</taxon>
        <taxon>Streptomyces</taxon>
        <taxon>Streptomyces griseoincarnatus group</taxon>
    </lineage>
</organism>
<dbReference type="EMBL" id="BAAAVA010000027">
    <property type="protein sequence ID" value="GAA2925376.1"/>
    <property type="molecule type" value="Genomic_DNA"/>
</dbReference>
<dbReference type="Proteomes" id="UP001501423">
    <property type="component" value="Unassembled WGS sequence"/>
</dbReference>
<accession>A0ABN3WRL2</accession>
<gene>
    <name evidence="2" type="ORF">GCM10010478_27370</name>
</gene>
<protein>
    <submittedName>
        <fullName evidence="2">Uncharacterized protein</fullName>
    </submittedName>
</protein>
<comment type="caution">
    <text evidence="2">The sequence shown here is derived from an EMBL/GenBank/DDBJ whole genome shotgun (WGS) entry which is preliminary data.</text>
</comment>
<evidence type="ECO:0000313" key="2">
    <source>
        <dbReference type="EMBL" id="GAA2925376.1"/>
    </source>
</evidence>
<sequence length="84" mass="9194">MDGERGCRVGERRERDWTAMTPGDFDSEAPLCLNVGTGPVVVPAEPDEYGTAPLFGDEVPERRPAPRRAAPRRTAPDAQQGQLF</sequence>
<evidence type="ECO:0000313" key="3">
    <source>
        <dbReference type="Proteomes" id="UP001501423"/>
    </source>
</evidence>
<evidence type="ECO:0000256" key="1">
    <source>
        <dbReference type="SAM" id="MobiDB-lite"/>
    </source>
</evidence>
<name>A0ABN3WRL2_9ACTN</name>
<feature type="region of interest" description="Disordered" evidence="1">
    <location>
        <begin position="1"/>
        <end position="27"/>
    </location>
</feature>
<feature type="compositionally biased region" description="Basic and acidic residues" evidence="1">
    <location>
        <begin position="1"/>
        <end position="17"/>
    </location>
</feature>
<keyword evidence="3" id="KW-1185">Reference proteome</keyword>
<feature type="region of interest" description="Disordered" evidence="1">
    <location>
        <begin position="43"/>
        <end position="84"/>
    </location>
</feature>